<sequence length="33" mass="4038">MHKVFSFRPLNMCTVHLQMCFSYFSVLDKGWKR</sequence>
<dbReference type="AlphaFoldDB" id="A0A0E9TG57"/>
<organism evidence="1">
    <name type="scientific">Anguilla anguilla</name>
    <name type="common">European freshwater eel</name>
    <name type="synonym">Muraena anguilla</name>
    <dbReference type="NCBI Taxonomy" id="7936"/>
    <lineage>
        <taxon>Eukaryota</taxon>
        <taxon>Metazoa</taxon>
        <taxon>Chordata</taxon>
        <taxon>Craniata</taxon>
        <taxon>Vertebrata</taxon>
        <taxon>Euteleostomi</taxon>
        <taxon>Actinopterygii</taxon>
        <taxon>Neopterygii</taxon>
        <taxon>Teleostei</taxon>
        <taxon>Anguilliformes</taxon>
        <taxon>Anguillidae</taxon>
        <taxon>Anguilla</taxon>
    </lineage>
</organism>
<evidence type="ECO:0000313" key="1">
    <source>
        <dbReference type="EMBL" id="JAH51875.1"/>
    </source>
</evidence>
<proteinExistence type="predicted"/>
<dbReference type="EMBL" id="GBXM01056702">
    <property type="protein sequence ID" value="JAH51875.1"/>
    <property type="molecule type" value="Transcribed_RNA"/>
</dbReference>
<reference evidence="1" key="2">
    <citation type="journal article" date="2015" name="Fish Shellfish Immunol.">
        <title>Early steps in the European eel (Anguilla anguilla)-Vibrio vulnificus interaction in the gills: Role of the RtxA13 toxin.</title>
        <authorList>
            <person name="Callol A."/>
            <person name="Pajuelo D."/>
            <person name="Ebbesson L."/>
            <person name="Teles M."/>
            <person name="MacKenzie S."/>
            <person name="Amaro C."/>
        </authorList>
    </citation>
    <scope>NUCLEOTIDE SEQUENCE</scope>
</reference>
<name>A0A0E9TG57_ANGAN</name>
<protein>
    <submittedName>
        <fullName evidence="1">Uncharacterized protein</fullName>
    </submittedName>
</protein>
<accession>A0A0E9TG57</accession>
<reference evidence="1" key="1">
    <citation type="submission" date="2014-11" db="EMBL/GenBank/DDBJ databases">
        <authorList>
            <person name="Amaro Gonzalez C."/>
        </authorList>
    </citation>
    <scope>NUCLEOTIDE SEQUENCE</scope>
</reference>